<comment type="subcellular location">
    <subcellularLocation>
        <location evidence="1">Secreted</location>
    </subcellularLocation>
</comment>
<evidence type="ECO:0000256" key="5">
    <source>
        <dbReference type="ARBA" id="ARBA00023180"/>
    </source>
</evidence>
<gene>
    <name evidence="14" type="primary">LOC117363436</name>
</gene>
<evidence type="ECO:0000256" key="11">
    <source>
        <dbReference type="SAM" id="SignalP"/>
    </source>
</evidence>
<evidence type="ECO:0000256" key="4">
    <source>
        <dbReference type="ARBA" id="ARBA00022729"/>
    </source>
</evidence>
<dbReference type="PANTHER" id="PTHR11461:SF375">
    <property type="entry name" value="THYROXINE-BINDING GLOBULIN"/>
    <property type="match status" value="1"/>
</dbReference>
<dbReference type="PANTHER" id="PTHR11461">
    <property type="entry name" value="SERINE PROTEASE INHIBITOR, SERPIN"/>
    <property type="match status" value="1"/>
</dbReference>
<dbReference type="GO" id="GO:0005615">
    <property type="term" value="C:extracellular space"/>
    <property type="evidence" value="ECO:0007669"/>
    <property type="project" value="InterPro"/>
</dbReference>
<protein>
    <recommendedName>
        <fullName evidence="7">Thyroxine-binding globulin</fullName>
    </recommendedName>
    <alternativeName>
        <fullName evidence="9">Serpin A7</fullName>
    </alternativeName>
    <alternativeName>
        <fullName evidence="8">T4-binding globulin</fullName>
    </alternativeName>
</protein>
<evidence type="ECO:0000259" key="12">
    <source>
        <dbReference type="SMART" id="SM00093"/>
    </source>
</evidence>
<dbReference type="Pfam" id="PF00079">
    <property type="entry name" value="Serpin"/>
    <property type="match status" value="1"/>
</dbReference>
<evidence type="ECO:0000313" key="14">
    <source>
        <dbReference type="RefSeq" id="XP_033807051.1"/>
    </source>
</evidence>
<name>A0A6P8RPM6_GEOSA</name>
<evidence type="ECO:0000256" key="2">
    <source>
        <dbReference type="ARBA" id="ARBA00009500"/>
    </source>
</evidence>
<dbReference type="KEGG" id="gsh:117363436"/>
<dbReference type="SMART" id="SM00093">
    <property type="entry name" value="SERPIN"/>
    <property type="match status" value="1"/>
</dbReference>
<feature type="chain" id="PRO_5028433011" description="Thyroxine-binding globulin" evidence="11">
    <location>
        <begin position="36"/>
        <end position="428"/>
    </location>
</feature>
<dbReference type="InterPro" id="IPR036186">
    <property type="entry name" value="Serpin_sf"/>
</dbReference>
<sequence length="428" mass="48398">MPFSPNNYYNSESFRRTMQFALCLCILVLCAGVQADHHKDHEDISQHYHDDADDDHNDVTCQKIVSVNCDFTFRIYQELLASSSSNILFSPVGIFTALSMLALGAKDETNIEIIETLGFNYSQHTDKEIHRCTQYMIQKLTEPISDLKLEMSNALFVSKEYKLLSVYMEEMHKYKADEFTTDFSNTVEATKQINEYVTEKIHGITGDIVSDLDPRTVILLVNCLFLQAQWEHTFNPDLTREGNFHVDENTDVKVPMMFQIGMLDIYNDDELNCTVVRLPYKGNASVLLVLPGIKNMKEVEAALTQSTIKKWKSKLYKTNVALKFPKFILPSSLDLKPILMKMGMKKVFTDGADLTGLTGQPDLKVSTALHKAMIDVNETGTMAAAVTVVQIMPISVPRSVGFDHPFIMLIFDHKGTCLFMGKIVNPTE</sequence>
<keyword evidence="3" id="KW-0964">Secreted</keyword>
<evidence type="ECO:0000256" key="7">
    <source>
        <dbReference type="ARBA" id="ARBA00039512"/>
    </source>
</evidence>
<dbReference type="GeneID" id="117363436"/>
<dbReference type="PRINTS" id="PR00780">
    <property type="entry name" value="LEUSERPINII"/>
</dbReference>
<evidence type="ECO:0000256" key="8">
    <source>
        <dbReference type="ARBA" id="ARBA00042967"/>
    </source>
</evidence>
<organism evidence="13 14">
    <name type="scientific">Geotrypetes seraphini</name>
    <name type="common">Gaboon caecilian</name>
    <name type="synonym">Caecilia seraphini</name>
    <dbReference type="NCBI Taxonomy" id="260995"/>
    <lineage>
        <taxon>Eukaryota</taxon>
        <taxon>Metazoa</taxon>
        <taxon>Chordata</taxon>
        <taxon>Craniata</taxon>
        <taxon>Vertebrata</taxon>
        <taxon>Euteleostomi</taxon>
        <taxon>Amphibia</taxon>
        <taxon>Gymnophiona</taxon>
        <taxon>Geotrypetes</taxon>
    </lineage>
</organism>
<evidence type="ECO:0000256" key="10">
    <source>
        <dbReference type="RuleBase" id="RU000411"/>
    </source>
</evidence>
<keyword evidence="4 11" id="KW-0732">Signal</keyword>
<dbReference type="InterPro" id="IPR023796">
    <property type="entry name" value="Serpin_dom"/>
</dbReference>
<dbReference type="Gene3D" id="2.10.310.10">
    <property type="entry name" value="Serpins superfamily"/>
    <property type="match status" value="1"/>
</dbReference>
<dbReference type="GO" id="GO:0004867">
    <property type="term" value="F:serine-type endopeptidase inhibitor activity"/>
    <property type="evidence" value="ECO:0007669"/>
    <property type="project" value="InterPro"/>
</dbReference>
<dbReference type="FunFam" id="3.30.497.10:FF:000001">
    <property type="entry name" value="Serine protease inhibitor"/>
    <property type="match status" value="1"/>
</dbReference>
<evidence type="ECO:0000256" key="6">
    <source>
        <dbReference type="ARBA" id="ARBA00037352"/>
    </source>
</evidence>
<accession>A0A6P8RPM6</accession>
<dbReference type="RefSeq" id="XP_033807051.1">
    <property type="nucleotide sequence ID" value="XM_033951160.1"/>
</dbReference>
<evidence type="ECO:0000256" key="9">
    <source>
        <dbReference type="ARBA" id="ARBA00043177"/>
    </source>
</evidence>
<feature type="signal peptide" evidence="11">
    <location>
        <begin position="1"/>
        <end position="35"/>
    </location>
</feature>
<evidence type="ECO:0000313" key="13">
    <source>
        <dbReference type="Proteomes" id="UP000515159"/>
    </source>
</evidence>
<dbReference type="Gene3D" id="3.30.497.10">
    <property type="entry name" value="Antithrombin, subunit I, domain 2"/>
    <property type="match status" value="1"/>
</dbReference>
<comment type="similarity">
    <text evidence="2 10">Belongs to the serpin family.</text>
</comment>
<dbReference type="FunCoup" id="A0A6P8RPM6">
    <property type="interactions" value="298"/>
</dbReference>
<comment type="function">
    <text evidence="6">Major thyroid hormone transport protein in serum.</text>
</comment>
<reference evidence="14" key="1">
    <citation type="submission" date="2025-08" db="UniProtKB">
        <authorList>
            <consortium name="RefSeq"/>
        </authorList>
    </citation>
    <scope>IDENTIFICATION</scope>
</reference>
<evidence type="ECO:0000256" key="1">
    <source>
        <dbReference type="ARBA" id="ARBA00004613"/>
    </source>
</evidence>
<dbReference type="Proteomes" id="UP000515159">
    <property type="component" value="Chromosome 7"/>
</dbReference>
<dbReference type="InterPro" id="IPR000215">
    <property type="entry name" value="Serpin_fam"/>
</dbReference>
<dbReference type="SUPFAM" id="SSF56574">
    <property type="entry name" value="Serpins"/>
    <property type="match status" value="1"/>
</dbReference>
<dbReference type="InParanoid" id="A0A6P8RPM6"/>
<evidence type="ECO:0000256" key="3">
    <source>
        <dbReference type="ARBA" id="ARBA00022525"/>
    </source>
</evidence>
<dbReference type="AlphaFoldDB" id="A0A6P8RPM6"/>
<dbReference type="OrthoDB" id="671595at2759"/>
<keyword evidence="13" id="KW-1185">Reference proteome</keyword>
<feature type="domain" description="Serpin" evidence="12">
    <location>
        <begin position="73"/>
        <end position="426"/>
    </location>
</feature>
<dbReference type="InterPro" id="IPR042185">
    <property type="entry name" value="Serpin_sf_2"/>
</dbReference>
<keyword evidence="5" id="KW-0325">Glycoprotein</keyword>
<proteinExistence type="inferred from homology"/>
<dbReference type="FunFam" id="2.30.39.10:FF:000002">
    <property type="entry name" value="Serpin family D member 1"/>
    <property type="match status" value="1"/>
</dbReference>
<dbReference type="Gene3D" id="2.30.39.10">
    <property type="entry name" value="Alpha-1-antitrypsin, domain 1"/>
    <property type="match status" value="1"/>
</dbReference>
<dbReference type="InterPro" id="IPR042178">
    <property type="entry name" value="Serpin_sf_1"/>
</dbReference>